<evidence type="ECO:0000256" key="1">
    <source>
        <dbReference type="ARBA" id="ARBA00004123"/>
    </source>
</evidence>
<dbReference type="InterPro" id="IPR036388">
    <property type="entry name" value="WH-like_DNA-bd_sf"/>
</dbReference>
<feature type="domain" description="Transposase Tc1-like" evidence="2">
    <location>
        <begin position="67"/>
        <end position="134"/>
    </location>
</feature>
<dbReference type="EMBL" id="GFAC01001589">
    <property type="protein sequence ID" value="JAT97599.1"/>
    <property type="molecule type" value="mRNA"/>
</dbReference>
<dbReference type="GO" id="GO:0006313">
    <property type="term" value="P:DNA transposition"/>
    <property type="evidence" value="ECO:0007669"/>
    <property type="project" value="InterPro"/>
</dbReference>
<feature type="non-terminal residue" evidence="3">
    <location>
        <position position="250"/>
    </location>
</feature>
<dbReference type="PANTHER" id="PTHR23022:SF134">
    <property type="entry name" value="TRANSPOSABLE ELEMENT TC1 TRANSPOSASE"/>
    <property type="match status" value="1"/>
</dbReference>
<accession>A0A1E1XEI3</accession>
<dbReference type="GO" id="GO:0005634">
    <property type="term" value="C:nucleus"/>
    <property type="evidence" value="ECO:0007669"/>
    <property type="project" value="UniProtKB-SubCell"/>
</dbReference>
<protein>
    <submittedName>
        <fullName evidence="3">Putative aetango2</fullName>
    </submittedName>
</protein>
<dbReference type="Pfam" id="PF13384">
    <property type="entry name" value="HTH_23"/>
    <property type="match status" value="1"/>
</dbReference>
<dbReference type="Gene3D" id="3.30.420.10">
    <property type="entry name" value="Ribonuclease H-like superfamily/Ribonuclease H"/>
    <property type="match status" value="1"/>
</dbReference>
<dbReference type="Pfam" id="PF01498">
    <property type="entry name" value="HTH_Tnp_Tc3_2"/>
    <property type="match status" value="1"/>
</dbReference>
<dbReference type="InterPro" id="IPR002492">
    <property type="entry name" value="Transposase_Tc1-like"/>
</dbReference>
<dbReference type="InterPro" id="IPR009057">
    <property type="entry name" value="Homeodomain-like_sf"/>
</dbReference>
<sequence length="250" mass="28058">MPPQVPEEKRVAAVRMSLSGTSQRQIAMALDLHVATVNRIICAFRDEGRIGDAARNCVRKTTAEEDAALVLVAETNPFMTAGQVRDAVGLDVSEELVRKRLLEEGLKNRSAAQKPLLSDAAKAKRLDFAQAHMHWTADDWHNVVFTDESTFCTQWDQKRKVYRPDLTRYDLRYVHQVRASGRKSINVWGIVTKEGLGPQHRIQGRFCTASYINIVEQVLLPHVLDGPFNDGCFILQQDLSPVHTSRAAKA</sequence>
<dbReference type="SUPFAM" id="SSF46689">
    <property type="entry name" value="Homeodomain-like"/>
    <property type="match status" value="1"/>
</dbReference>
<dbReference type="GO" id="GO:0003677">
    <property type="term" value="F:DNA binding"/>
    <property type="evidence" value="ECO:0007669"/>
    <property type="project" value="InterPro"/>
</dbReference>
<dbReference type="PANTHER" id="PTHR23022">
    <property type="entry name" value="TRANSPOSABLE ELEMENT-RELATED"/>
    <property type="match status" value="1"/>
</dbReference>
<name>A0A1E1XEI3_9ACAR</name>
<dbReference type="Gene3D" id="1.10.10.10">
    <property type="entry name" value="Winged helix-like DNA-binding domain superfamily/Winged helix DNA-binding domain"/>
    <property type="match status" value="1"/>
</dbReference>
<dbReference type="AlphaFoldDB" id="A0A1E1XEI3"/>
<evidence type="ECO:0000259" key="2">
    <source>
        <dbReference type="Pfam" id="PF01498"/>
    </source>
</evidence>
<dbReference type="InterPro" id="IPR036397">
    <property type="entry name" value="RNaseH_sf"/>
</dbReference>
<proteinExistence type="evidence at transcript level"/>
<comment type="subcellular location">
    <subcellularLocation>
        <location evidence="1">Nucleus</location>
    </subcellularLocation>
</comment>
<dbReference type="InterPro" id="IPR052338">
    <property type="entry name" value="Transposase_5"/>
</dbReference>
<evidence type="ECO:0000313" key="3">
    <source>
        <dbReference type="EMBL" id="JAT97599.1"/>
    </source>
</evidence>
<dbReference type="GO" id="GO:0015074">
    <property type="term" value="P:DNA integration"/>
    <property type="evidence" value="ECO:0007669"/>
    <property type="project" value="InterPro"/>
</dbReference>
<reference evidence="3" key="1">
    <citation type="journal article" date="2017" name="Front. Cell. Infect. Microbiol.">
        <title>The Distinct Transcriptional Response of the Midgut of Amblyomma sculptum and Amblyomma aureolatum Ticks to Rickettsia rickettsii Correlates to Their Differences in Susceptibility to Infection.</title>
        <authorList>
            <person name="Martins L.A."/>
            <person name="Galletti M.F.B.M."/>
            <person name="Ribeiro J.M."/>
            <person name="Fujita A."/>
            <person name="Costa F.B."/>
            <person name="Labruna M.B."/>
            <person name="Daffre S."/>
            <person name="Fogaca A.C."/>
        </authorList>
    </citation>
    <scope>NUCLEOTIDE SEQUENCE</scope>
</reference>
<organism evidence="3">
    <name type="scientific">Amblyomma aureolatum</name>
    <dbReference type="NCBI Taxonomy" id="187763"/>
    <lineage>
        <taxon>Eukaryota</taxon>
        <taxon>Metazoa</taxon>
        <taxon>Ecdysozoa</taxon>
        <taxon>Arthropoda</taxon>
        <taxon>Chelicerata</taxon>
        <taxon>Arachnida</taxon>
        <taxon>Acari</taxon>
        <taxon>Parasitiformes</taxon>
        <taxon>Ixodida</taxon>
        <taxon>Ixodoidea</taxon>
        <taxon>Ixodidae</taxon>
        <taxon>Amblyomminae</taxon>
        <taxon>Amblyomma</taxon>
    </lineage>
</organism>